<gene>
    <name evidence="1" type="ORF">IWQ57_006798</name>
</gene>
<protein>
    <submittedName>
        <fullName evidence="1">Uncharacterized protein</fullName>
    </submittedName>
</protein>
<dbReference type="Proteomes" id="UP001140234">
    <property type="component" value="Unassembled WGS sequence"/>
</dbReference>
<name>A0ACC1JIU1_9FUNG</name>
<evidence type="ECO:0000313" key="1">
    <source>
        <dbReference type="EMBL" id="KAJ2758547.1"/>
    </source>
</evidence>
<keyword evidence="2" id="KW-1185">Reference proteome</keyword>
<organism evidence="1 2">
    <name type="scientific">Coemansia nantahalensis</name>
    <dbReference type="NCBI Taxonomy" id="2789366"/>
    <lineage>
        <taxon>Eukaryota</taxon>
        <taxon>Fungi</taxon>
        <taxon>Fungi incertae sedis</taxon>
        <taxon>Zoopagomycota</taxon>
        <taxon>Kickxellomycotina</taxon>
        <taxon>Kickxellomycetes</taxon>
        <taxon>Kickxellales</taxon>
        <taxon>Kickxellaceae</taxon>
        <taxon>Coemansia</taxon>
    </lineage>
</organism>
<comment type="caution">
    <text evidence="1">The sequence shown here is derived from an EMBL/GenBank/DDBJ whole genome shotgun (WGS) entry which is preliminary data.</text>
</comment>
<proteinExistence type="predicted"/>
<feature type="non-terminal residue" evidence="1">
    <location>
        <position position="1"/>
    </location>
</feature>
<sequence length="153" mass="17205">LEALVMRYIMGLRFAREDRNFGRVEYNRVQLGHARTVMSRHLPELYQAIEDDVGAEAVAEVTPYFVQRAFEARFAAPVLNVDHRGQSVPAQRLVRDMERVYRAAQVADRAYPAASARILPQAAVELICRTAAMDDGRIAFGCENGYVVVTAFD</sequence>
<accession>A0ACC1JIU1</accession>
<dbReference type="EMBL" id="JANBUJ010004073">
    <property type="protein sequence ID" value="KAJ2758547.1"/>
    <property type="molecule type" value="Genomic_DNA"/>
</dbReference>
<reference evidence="1" key="1">
    <citation type="submission" date="2022-07" db="EMBL/GenBank/DDBJ databases">
        <title>Phylogenomic reconstructions and comparative analyses of Kickxellomycotina fungi.</title>
        <authorList>
            <person name="Reynolds N.K."/>
            <person name="Stajich J.E."/>
            <person name="Barry K."/>
            <person name="Grigoriev I.V."/>
            <person name="Crous P."/>
            <person name="Smith M.E."/>
        </authorList>
    </citation>
    <scope>NUCLEOTIDE SEQUENCE</scope>
    <source>
        <strain evidence="1">CBS 109366</strain>
    </source>
</reference>
<evidence type="ECO:0000313" key="2">
    <source>
        <dbReference type="Proteomes" id="UP001140234"/>
    </source>
</evidence>